<dbReference type="Pfam" id="PF17820">
    <property type="entry name" value="PDZ_6"/>
    <property type="match status" value="1"/>
</dbReference>
<accession>A0ABY3PP70</accession>
<dbReference type="EC" id="3.4.24.-" evidence="11"/>
<evidence type="ECO:0000256" key="2">
    <source>
        <dbReference type="ARBA" id="ARBA00004141"/>
    </source>
</evidence>
<dbReference type="InterPro" id="IPR041489">
    <property type="entry name" value="PDZ_6"/>
</dbReference>
<evidence type="ECO:0000256" key="11">
    <source>
        <dbReference type="RuleBase" id="RU362031"/>
    </source>
</evidence>
<evidence type="ECO:0000256" key="4">
    <source>
        <dbReference type="ARBA" id="ARBA00022670"/>
    </source>
</evidence>
<evidence type="ECO:0000256" key="10">
    <source>
        <dbReference type="ARBA" id="ARBA00023136"/>
    </source>
</evidence>
<evidence type="ECO:0000256" key="9">
    <source>
        <dbReference type="ARBA" id="ARBA00023049"/>
    </source>
</evidence>
<dbReference type="Gene3D" id="2.30.42.10">
    <property type="match status" value="1"/>
</dbReference>
<dbReference type="GO" id="GO:0008237">
    <property type="term" value="F:metallopeptidase activity"/>
    <property type="evidence" value="ECO:0007669"/>
    <property type="project" value="UniProtKB-KW"/>
</dbReference>
<dbReference type="PROSITE" id="PS50106">
    <property type="entry name" value="PDZ"/>
    <property type="match status" value="1"/>
</dbReference>
<keyword evidence="9 11" id="KW-0482">Metalloprotease</keyword>
<reference evidence="13 14" key="1">
    <citation type="journal article" date="2021" name="Genome Biol. Evol.">
        <title>Complete Genome Sequencing of a Novel Gloeobacter Species from a Waterfall Cave in Mexico.</title>
        <authorList>
            <person name="Saw J.H."/>
            <person name="Cardona T."/>
            <person name="Montejano G."/>
        </authorList>
    </citation>
    <scope>NUCLEOTIDE SEQUENCE [LARGE SCALE GENOMIC DNA]</scope>
    <source>
        <strain evidence="13">MG652769</strain>
    </source>
</reference>
<dbReference type="EMBL" id="CP063845">
    <property type="protein sequence ID" value="UFP95486.1"/>
    <property type="molecule type" value="Genomic_DNA"/>
</dbReference>
<keyword evidence="5 11" id="KW-0812">Transmembrane</keyword>
<evidence type="ECO:0000256" key="5">
    <source>
        <dbReference type="ARBA" id="ARBA00022692"/>
    </source>
</evidence>
<feature type="transmembrane region" description="Helical" evidence="11">
    <location>
        <begin position="328"/>
        <end position="345"/>
    </location>
</feature>
<comment type="cofactor">
    <cofactor evidence="1 11">
        <name>Zn(2+)</name>
        <dbReference type="ChEBI" id="CHEBI:29105"/>
    </cofactor>
</comment>
<dbReference type="CDD" id="cd06163">
    <property type="entry name" value="S2P-M50_PDZ_RseP-like"/>
    <property type="match status" value="1"/>
</dbReference>
<evidence type="ECO:0000256" key="8">
    <source>
        <dbReference type="ARBA" id="ARBA00022989"/>
    </source>
</evidence>
<keyword evidence="11" id="KW-0479">Metal-binding</keyword>
<organism evidence="13 14">
    <name type="scientific">Gloeobacter morelensis MG652769</name>
    <dbReference type="NCBI Taxonomy" id="2781736"/>
    <lineage>
        <taxon>Bacteria</taxon>
        <taxon>Bacillati</taxon>
        <taxon>Cyanobacteriota</taxon>
        <taxon>Cyanophyceae</taxon>
        <taxon>Gloeobacterales</taxon>
        <taxon>Gloeobacteraceae</taxon>
        <taxon>Gloeobacter</taxon>
        <taxon>Gloeobacter morelensis</taxon>
    </lineage>
</organism>
<evidence type="ECO:0000256" key="3">
    <source>
        <dbReference type="ARBA" id="ARBA00007931"/>
    </source>
</evidence>
<dbReference type="InterPro" id="IPR001478">
    <property type="entry name" value="PDZ"/>
</dbReference>
<dbReference type="Proteomes" id="UP001054846">
    <property type="component" value="Chromosome"/>
</dbReference>
<dbReference type="NCBIfam" id="TIGR00054">
    <property type="entry name" value="RIP metalloprotease RseP"/>
    <property type="match status" value="2"/>
</dbReference>
<dbReference type="RefSeq" id="WP_230842714.1">
    <property type="nucleotide sequence ID" value="NZ_CP063845.1"/>
</dbReference>
<name>A0ABY3PP70_9CYAN</name>
<evidence type="ECO:0000256" key="6">
    <source>
        <dbReference type="ARBA" id="ARBA00022801"/>
    </source>
</evidence>
<feature type="domain" description="PDZ" evidence="12">
    <location>
        <begin position="111"/>
        <end position="164"/>
    </location>
</feature>
<dbReference type="InterPro" id="IPR004387">
    <property type="entry name" value="Pept_M50_Zn"/>
</dbReference>
<feature type="transmembrane region" description="Helical" evidence="11">
    <location>
        <begin position="279"/>
        <end position="300"/>
    </location>
</feature>
<evidence type="ECO:0000313" key="14">
    <source>
        <dbReference type="Proteomes" id="UP001054846"/>
    </source>
</evidence>
<sequence>MFVLAAILVLGVLIVVHELGHFLAARLQGIHVNRFSIGFGPVLLRYQGPQTEYALRALPLGGYVGFPDDDPDSKIPADDPDLLKNRPILDRAIVISAGVIANIVFAYMIMVGVIFFAGVPEAKEQPGILVQQVAKEVSSAAAQAGIKAGDVVLAVDGKALAGNTAGVDQLRRAIESHAGRSLTFTVGRDKTRRDVQVVPDAKGKIGVSLVPNQTVERRPARDLGEVFQQGSEGFGRIIGLTVENFKMLFTGRAGLNEVAGPVGIVAMTANLAESDINNLFFLAALISVNLAVINILPLPALDGGHLAFLLIEAIRGGKPLPNNIQEKVMQTGLVVLLGLALLLIFKDSLTLLRNGGSMLP</sequence>
<evidence type="ECO:0000313" key="13">
    <source>
        <dbReference type="EMBL" id="UFP95486.1"/>
    </source>
</evidence>
<feature type="transmembrane region" description="Helical" evidence="11">
    <location>
        <begin position="92"/>
        <end position="119"/>
    </location>
</feature>
<keyword evidence="4" id="KW-0645">Protease</keyword>
<dbReference type="InterPro" id="IPR008915">
    <property type="entry name" value="Peptidase_M50"/>
</dbReference>
<comment type="subcellular location">
    <subcellularLocation>
        <location evidence="2">Membrane</location>
        <topology evidence="2">Multi-pass membrane protein</topology>
    </subcellularLocation>
</comment>
<protein>
    <recommendedName>
        <fullName evidence="11">Zinc metalloprotease</fullName>
        <ecNumber evidence="11">3.4.24.-</ecNumber>
    </recommendedName>
</protein>
<dbReference type="PANTHER" id="PTHR42837:SF2">
    <property type="entry name" value="MEMBRANE METALLOPROTEASE ARASP2, CHLOROPLASTIC-RELATED"/>
    <property type="match status" value="1"/>
</dbReference>
<evidence type="ECO:0000259" key="12">
    <source>
        <dbReference type="PROSITE" id="PS50106"/>
    </source>
</evidence>
<evidence type="ECO:0000256" key="7">
    <source>
        <dbReference type="ARBA" id="ARBA00022833"/>
    </source>
</evidence>
<dbReference type="Pfam" id="PF02163">
    <property type="entry name" value="Peptidase_M50"/>
    <property type="match status" value="1"/>
</dbReference>
<keyword evidence="8 11" id="KW-1133">Transmembrane helix</keyword>
<comment type="similarity">
    <text evidence="3 11">Belongs to the peptidase M50B family.</text>
</comment>
<gene>
    <name evidence="13" type="primary">rseP</name>
    <name evidence="13" type="ORF">ISF26_04345</name>
</gene>
<dbReference type="PANTHER" id="PTHR42837">
    <property type="entry name" value="REGULATOR OF SIGMA-E PROTEASE RSEP"/>
    <property type="match status" value="1"/>
</dbReference>
<keyword evidence="14" id="KW-1185">Reference proteome</keyword>
<dbReference type="SMART" id="SM00228">
    <property type="entry name" value="PDZ"/>
    <property type="match status" value="1"/>
</dbReference>
<dbReference type="SUPFAM" id="SSF50156">
    <property type="entry name" value="PDZ domain-like"/>
    <property type="match status" value="1"/>
</dbReference>
<keyword evidence="6 11" id="KW-0378">Hydrolase</keyword>
<evidence type="ECO:0000256" key="1">
    <source>
        <dbReference type="ARBA" id="ARBA00001947"/>
    </source>
</evidence>
<keyword evidence="7 11" id="KW-0862">Zinc</keyword>
<proteinExistence type="inferred from homology"/>
<dbReference type="InterPro" id="IPR036034">
    <property type="entry name" value="PDZ_sf"/>
</dbReference>
<keyword evidence="10 11" id="KW-0472">Membrane</keyword>